<proteinExistence type="predicted"/>
<evidence type="ECO:0000313" key="2">
    <source>
        <dbReference type="Proteomes" id="UP000437736"/>
    </source>
</evidence>
<organism evidence="1 2">
    <name type="scientific">Acidiferrimicrobium australe</name>
    <dbReference type="NCBI Taxonomy" id="2664430"/>
    <lineage>
        <taxon>Bacteria</taxon>
        <taxon>Bacillati</taxon>
        <taxon>Actinomycetota</taxon>
        <taxon>Acidimicrobiia</taxon>
        <taxon>Acidimicrobiales</taxon>
        <taxon>Acidimicrobiaceae</taxon>
        <taxon>Acidiferrimicrobium</taxon>
    </lineage>
</organism>
<sequence length="93" mass="10214">MRAGDREAMVMRVLGPGGDEVVVVRGSRQRQLVAQHRAAVEGVLAGRVDPVRLERFRGKTVGGVELETDVDRLAVLFELGRMNGGPYPEVFVR</sequence>
<evidence type="ECO:0000313" key="1">
    <source>
        <dbReference type="EMBL" id="MST32637.1"/>
    </source>
</evidence>
<name>A0ABW9QTK6_9ACTN</name>
<keyword evidence="2" id="KW-1185">Reference proteome</keyword>
<gene>
    <name evidence="1" type="ORF">GHK86_07875</name>
</gene>
<dbReference type="Proteomes" id="UP000437736">
    <property type="component" value="Unassembled WGS sequence"/>
</dbReference>
<dbReference type="EMBL" id="WJHE01000348">
    <property type="protein sequence ID" value="MST32637.1"/>
    <property type="molecule type" value="Genomic_DNA"/>
</dbReference>
<accession>A0ABW9QTK6</accession>
<reference evidence="1 2" key="1">
    <citation type="submission" date="2019-11" db="EMBL/GenBank/DDBJ databases">
        <title>Acidiferrimicrobium australis gen. nov., sp. nov., an acidophilic and obligately heterotrophic, member of the Actinobacteria that catalyses dissimilatory oxido- reduction of iron isolated from metal-rich acidic water in Chile.</title>
        <authorList>
            <person name="Gonzalez D."/>
            <person name="Huber K."/>
            <person name="Hedrich S."/>
            <person name="Rojas-Villalobos C."/>
            <person name="Quatrini R."/>
            <person name="Dinamarca M.A."/>
            <person name="Schwarz A."/>
            <person name="Canales C."/>
            <person name="Nancucheo I."/>
        </authorList>
    </citation>
    <scope>NUCLEOTIDE SEQUENCE [LARGE SCALE GENOMIC DNA]</scope>
    <source>
        <strain evidence="1 2">USS-CCA1</strain>
    </source>
</reference>
<protein>
    <submittedName>
        <fullName evidence="1">Uncharacterized protein</fullName>
    </submittedName>
</protein>
<comment type="caution">
    <text evidence="1">The sequence shown here is derived from an EMBL/GenBank/DDBJ whole genome shotgun (WGS) entry which is preliminary data.</text>
</comment>